<evidence type="ECO:0000256" key="5">
    <source>
        <dbReference type="ARBA" id="ARBA00022655"/>
    </source>
</evidence>
<evidence type="ECO:0000259" key="12">
    <source>
        <dbReference type="Pfam" id="PF08546"/>
    </source>
</evidence>
<dbReference type="GO" id="GO:0008677">
    <property type="term" value="F:2-dehydropantoate 2-reductase activity"/>
    <property type="evidence" value="ECO:0007669"/>
    <property type="project" value="UniProtKB-EC"/>
</dbReference>
<evidence type="ECO:0000256" key="2">
    <source>
        <dbReference type="ARBA" id="ARBA00007870"/>
    </source>
</evidence>
<dbReference type="InterPro" id="IPR003710">
    <property type="entry name" value="ApbA"/>
</dbReference>
<keyword evidence="7 10" id="KW-0560">Oxidoreductase</keyword>
<proteinExistence type="inferred from homology"/>
<keyword evidence="14" id="KW-1185">Reference proteome</keyword>
<dbReference type="InterPro" id="IPR051402">
    <property type="entry name" value="KPR-Related"/>
</dbReference>
<reference evidence="13 14" key="1">
    <citation type="submission" date="2020-02" db="EMBL/GenBank/DDBJ databases">
        <title>A complete genome of a marine bacterium Vibrio sp. ZWAL4003 isolated from the mangrove sediment with the ability to degrade polysaccharides.</title>
        <authorList>
            <person name="Wu J."/>
            <person name="Qu W."/>
            <person name="Zeng R."/>
        </authorList>
    </citation>
    <scope>NUCLEOTIDE SEQUENCE [LARGE SCALE GENOMIC DNA]</scope>
    <source>
        <strain evidence="13 14">ZWAL4003</strain>
    </source>
</reference>
<evidence type="ECO:0000256" key="9">
    <source>
        <dbReference type="ARBA" id="ARBA00048793"/>
    </source>
</evidence>
<comment type="function">
    <text evidence="10">Catalyzes the NADPH-dependent reduction of ketopantoate into pantoic acid.</text>
</comment>
<dbReference type="InterPro" id="IPR013752">
    <property type="entry name" value="KPA_reductase"/>
</dbReference>
<dbReference type="InterPro" id="IPR036291">
    <property type="entry name" value="NAD(P)-bd_dom_sf"/>
</dbReference>
<evidence type="ECO:0000313" key="13">
    <source>
        <dbReference type="EMBL" id="QIH44079.1"/>
    </source>
</evidence>
<dbReference type="InterPro" id="IPR013332">
    <property type="entry name" value="KPR_N"/>
</dbReference>
<dbReference type="UniPathway" id="UPA00028">
    <property type="reaction ID" value="UER00004"/>
</dbReference>
<organism evidence="13 14">
    <name type="scientific">Vibrio ziniensis</name>
    <dbReference type="NCBI Taxonomy" id="2711221"/>
    <lineage>
        <taxon>Bacteria</taxon>
        <taxon>Pseudomonadati</taxon>
        <taxon>Pseudomonadota</taxon>
        <taxon>Gammaproteobacteria</taxon>
        <taxon>Vibrionales</taxon>
        <taxon>Vibrionaceae</taxon>
        <taxon>Vibrio</taxon>
    </lineage>
</organism>
<evidence type="ECO:0000256" key="1">
    <source>
        <dbReference type="ARBA" id="ARBA00004994"/>
    </source>
</evidence>
<dbReference type="PANTHER" id="PTHR21708">
    <property type="entry name" value="PROBABLE 2-DEHYDROPANTOATE 2-REDUCTASE"/>
    <property type="match status" value="1"/>
</dbReference>
<evidence type="ECO:0000256" key="6">
    <source>
        <dbReference type="ARBA" id="ARBA00022857"/>
    </source>
</evidence>
<dbReference type="Pfam" id="PF08546">
    <property type="entry name" value="ApbA_C"/>
    <property type="match status" value="1"/>
</dbReference>
<dbReference type="FunFam" id="1.10.1040.10:FF:000017">
    <property type="entry name" value="2-dehydropantoate 2-reductase"/>
    <property type="match status" value="1"/>
</dbReference>
<comment type="similarity">
    <text evidence="2 10">Belongs to the ketopantoate reductase family.</text>
</comment>
<dbReference type="InterPro" id="IPR013328">
    <property type="entry name" value="6PGD_dom2"/>
</dbReference>
<dbReference type="Pfam" id="PF02558">
    <property type="entry name" value="ApbA"/>
    <property type="match status" value="1"/>
</dbReference>
<feature type="domain" description="Ketopantoate reductase C-terminal" evidence="12">
    <location>
        <begin position="189"/>
        <end position="309"/>
    </location>
</feature>
<dbReference type="AlphaFoldDB" id="A0A6G7CPS0"/>
<accession>A0A6G7CPS0</accession>
<dbReference type="Proteomes" id="UP000503003">
    <property type="component" value="Chromosome 2"/>
</dbReference>
<dbReference type="GO" id="GO:0005737">
    <property type="term" value="C:cytoplasm"/>
    <property type="evidence" value="ECO:0007669"/>
    <property type="project" value="TreeGrafter"/>
</dbReference>
<sequence length="317" mass="34637">MKFAMIGAGGIGCYYAAKLVAAGHEVVFVARGEHLTALQQNGLSLEHPYFSFAGSVSATDVEGLCKQYKGSDFDLLFIASKGSTTSAIMEQMKVWLDQCDTPVLSIQNGVMNEGLIANTVGVKRTIGGLAIKIGAHVLEPGVIEATGMAQIDFGAWPSESANPNLKEFLIELSAVFEEAGIPNQLYNDVSYALWRKLIINNAVNPITALTMKDTQTVTRDPILRQTVYQIMQETARAARFANVNMTEDDVEDMFKLICEFDAIKTSMLVDREKGRQMEIQEICGPVIDYCRQSGQPAASTELICHLLQHASGQMLET</sequence>
<comment type="catalytic activity">
    <reaction evidence="9 10">
        <text>(R)-pantoate + NADP(+) = 2-dehydropantoate + NADPH + H(+)</text>
        <dbReference type="Rhea" id="RHEA:16233"/>
        <dbReference type="ChEBI" id="CHEBI:11561"/>
        <dbReference type="ChEBI" id="CHEBI:15378"/>
        <dbReference type="ChEBI" id="CHEBI:15980"/>
        <dbReference type="ChEBI" id="CHEBI:57783"/>
        <dbReference type="ChEBI" id="CHEBI:58349"/>
        <dbReference type="EC" id="1.1.1.169"/>
    </reaction>
</comment>
<evidence type="ECO:0000256" key="10">
    <source>
        <dbReference type="RuleBase" id="RU362068"/>
    </source>
</evidence>
<name>A0A6G7CPS0_9VIBR</name>
<evidence type="ECO:0000256" key="4">
    <source>
        <dbReference type="ARBA" id="ARBA00019465"/>
    </source>
</evidence>
<dbReference type="InterPro" id="IPR008927">
    <property type="entry name" value="6-PGluconate_DH-like_C_sf"/>
</dbReference>
<evidence type="ECO:0000259" key="11">
    <source>
        <dbReference type="Pfam" id="PF02558"/>
    </source>
</evidence>
<feature type="domain" description="Ketopantoate reductase N-terminal" evidence="11">
    <location>
        <begin position="4"/>
        <end position="157"/>
    </location>
</feature>
<keyword evidence="5 10" id="KW-0566">Pantothenate biosynthesis</keyword>
<dbReference type="GO" id="GO:0015940">
    <property type="term" value="P:pantothenate biosynthetic process"/>
    <property type="evidence" value="ECO:0007669"/>
    <property type="project" value="UniProtKB-UniPathway"/>
</dbReference>
<comment type="pathway">
    <text evidence="1 10">Cofactor biosynthesis; (R)-pantothenate biosynthesis; (R)-pantoate from 3-methyl-2-oxobutanoate: step 2/2.</text>
</comment>
<dbReference type="PANTHER" id="PTHR21708:SF26">
    <property type="entry name" value="2-DEHYDROPANTOATE 2-REDUCTASE"/>
    <property type="match status" value="1"/>
</dbReference>
<evidence type="ECO:0000256" key="3">
    <source>
        <dbReference type="ARBA" id="ARBA00013014"/>
    </source>
</evidence>
<evidence type="ECO:0000256" key="7">
    <source>
        <dbReference type="ARBA" id="ARBA00023002"/>
    </source>
</evidence>
<dbReference type="Gene3D" id="1.10.1040.10">
    <property type="entry name" value="N-(1-d-carboxylethyl)-l-norvaline Dehydrogenase, domain 2"/>
    <property type="match status" value="1"/>
</dbReference>
<keyword evidence="6 10" id="KW-0521">NADP</keyword>
<gene>
    <name evidence="13" type="ORF">G5S32_19110</name>
</gene>
<evidence type="ECO:0000313" key="14">
    <source>
        <dbReference type="Proteomes" id="UP000503003"/>
    </source>
</evidence>
<dbReference type="Gene3D" id="3.40.50.720">
    <property type="entry name" value="NAD(P)-binding Rossmann-like Domain"/>
    <property type="match status" value="1"/>
</dbReference>
<protein>
    <recommendedName>
        <fullName evidence="4 10">2-dehydropantoate 2-reductase</fullName>
        <ecNumber evidence="3 10">1.1.1.169</ecNumber>
    </recommendedName>
    <alternativeName>
        <fullName evidence="8 10">Ketopantoate reductase</fullName>
    </alternativeName>
</protein>
<dbReference type="EMBL" id="CP049332">
    <property type="protein sequence ID" value="QIH44079.1"/>
    <property type="molecule type" value="Genomic_DNA"/>
</dbReference>
<dbReference type="EC" id="1.1.1.169" evidence="3 10"/>
<dbReference type="SUPFAM" id="SSF48179">
    <property type="entry name" value="6-phosphogluconate dehydrogenase C-terminal domain-like"/>
    <property type="match status" value="1"/>
</dbReference>
<dbReference type="KEGG" id="vzi:G5S32_19110"/>
<dbReference type="NCBIfam" id="TIGR00745">
    <property type="entry name" value="apbA_panE"/>
    <property type="match status" value="1"/>
</dbReference>
<evidence type="ECO:0000256" key="8">
    <source>
        <dbReference type="ARBA" id="ARBA00032024"/>
    </source>
</evidence>
<dbReference type="RefSeq" id="WP_165313741.1">
    <property type="nucleotide sequence ID" value="NZ_CP049332.1"/>
</dbReference>
<dbReference type="SUPFAM" id="SSF51735">
    <property type="entry name" value="NAD(P)-binding Rossmann-fold domains"/>
    <property type="match status" value="1"/>
</dbReference>